<dbReference type="PANTHER" id="PTHR30349">
    <property type="entry name" value="PHAGE INTEGRASE-RELATED"/>
    <property type="match status" value="1"/>
</dbReference>
<evidence type="ECO:0000256" key="2">
    <source>
        <dbReference type="ARBA" id="ARBA00023172"/>
    </source>
</evidence>
<reference evidence="4 5" key="1">
    <citation type="submission" date="2024-02" db="EMBL/GenBank/DDBJ databases">
        <title>Bacteria isolated from the canopy kelp, Nereocystis luetkeana.</title>
        <authorList>
            <person name="Pfister C.A."/>
            <person name="Younker I.T."/>
            <person name="Light S.H."/>
        </authorList>
    </citation>
    <scope>NUCLEOTIDE SEQUENCE [LARGE SCALE GENOMIC DNA]</scope>
    <source>
        <strain evidence="4 5">TI.1.03</strain>
    </source>
</reference>
<dbReference type="PANTHER" id="PTHR30349:SF94">
    <property type="entry name" value="INTEGRASE_RECOMBINASE HI_1414-RELATED"/>
    <property type="match status" value="1"/>
</dbReference>
<feature type="domain" description="Tyr recombinase" evidence="3">
    <location>
        <begin position="177"/>
        <end position="353"/>
    </location>
</feature>
<name>A0ABU9H295_9GAMM</name>
<comment type="caution">
    <text evidence="4">The sequence shown here is derived from an EMBL/GenBank/DDBJ whole genome shotgun (WGS) entry which is preliminary data.</text>
</comment>
<dbReference type="RefSeq" id="WP_341602975.1">
    <property type="nucleotide sequence ID" value="NZ_JBAKAW010000010.1"/>
</dbReference>
<keyword evidence="2" id="KW-0233">DNA recombination</keyword>
<dbReference type="InterPro" id="IPR050090">
    <property type="entry name" value="Tyrosine_recombinase_XerCD"/>
</dbReference>
<keyword evidence="1" id="KW-0229">DNA integration</keyword>
<dbReference type="InterPro" id="IPR002104">
    <property type="entry name" value="Integrase_catalytic"/>
</dbReference>
<gene>
    <name evidence="4" type="ORF">V6257_12160</name>
</gene>
<accession>A0ABU9H295</accession>
<dbReference type="Pfam" id="PF00589">
    <property type="entry name" value="Phage_integrase"/>
    <property type="match status" value="1"/>
</dbReference>
<dbReference type="CDD" id="cd00796">
    <property type="entry name" value="INT_Rci_Hp1_C"/>
    <property type="match status" value="1"/>
</dbReference>
<proteinExistence type="predicted"/>
<evidence type="ECO:0000256" key="1">
    <source>
        <dbReference type="ARBA" id="ARBA00022908"/>
    </source>
</evidence>
<organism evidence="4 5">
    <name type="scientific">Pseudoalteromonas issachenkonii</name>
    <dbReference type="NCBI Taxonomy" id="152297"/>
    <lineage>
        <taxon>Bacteria</taxon>
        <taxon>Pseudomonadati</taxon>
        <taxon>Pseudomonadota</taxon>
        <taxon>Gammaproteobacteria</taxon>
        <taxon>Alteromonadales</taxon>
        <taxon>Pseudoalteromonadaceae</taxon>
        <taxon>Pseudoalteromonas</taxon>
    </lineage>
</organism>
<dbReference type="SUPFAM" id="SSF56349">
    <property type="entry name" value="DNA breaking-rejoining enzymes"/>
    <property type="match status" value="1"/>
</dbReference>
<sequence>MSSHYVEKRKRADGTTKYRCKVVVKEKGKVIHQESKTFDKKAYANTWGLRQRSEIDLNGISRPVENVAVGELIKKYLADPKLGNELRRTKRKCLEMLLGYNISSILVSDFHASDVIEHMRERINMGISPATAYHDYSYLKSVFSAAKPVWNLNISEKPFIEAKPMLEHMNLIGKSQRRDRRPTKDEVAKLLQELKKREMHKGSSIPISDIFQFSILTCMRVGEICKLRWEDLDEEKRTILVRDRKDPRKKIGNHMRVPLLGDAFPITMKQPKNSEKIFPYNPKSVSSAFQRVRNKLGIKDLRYHDLRREGASRLFEANYRIEEVAQVTGHKDIKVLWNVYTELYPENLHRDSLPIN</sequence>
<evidence type="ECO:0000313" key="4">
    <source>
        <dbReference type="EMBL" id="MEL0655791.1"/>
    </source>
</evidence>
<dbReference type="Gene3D" id="1.10.443.10">
    <property type="entry name" value="Intergrase catalytic core"/>
    <property type="match status" value="1"/>
</dbReference>
<protein>
    <submittedName>
        <fullName evidence="4">Site-specific integrase</fullName>
    </submittedName>
</protein>
<evidence type="ECO:0000313" key="5">
    <source>
        <dbReference type="Proteomes" id="UP001371391"/>
    </source>
</evidence>
<evidence type="ECO:0000259" key="3">
    <source>
        <dbReference type="PROSITE" id="PS51898"/>
    </source>
</evidence>
<dbReference type="Proteomes" id="UP001371391">
    <property type="component" value="Unassembled WGS sequence"/>
</dbReference>
<dbReference type="InterPro" id="IPR013762">
    <property type="entry name" value="Integrase-like_cat_sf"/>
</dbReference>
<keyword evidence="5" id="KW-1185">Reference proteome</keyword>
<dbReference type="PROSITE" id="PS51898">
    <property type="entry name" value="TYR_RECOMBINASE"/>
    <property type="match status" value="1"/>
</dbReference>
<dbReference type="InterPro" id="IPR011010">
    <property type="entry name" value="DNA_brk_join_enz"/>
</dbReference>
<dbReference type="EMBL" id="JBAKAW010000010">
    <property type="protein sequence ID" value="MEL0655791.1"/>
    <property type="molecule type" value="Genomic_DNA"/>
</dbReference>